<name>A0A8T1M1I0_CLOSI</name>
<comment type="caution">
    <text evidence="1">The sequence shown here is derived from an EMBL/GenBank/DDBJ whole genome shotgun (WGS) entry which is preliminary data.</text>
</comment>
<evidence type="ECO:0000313" key="2">
    <source>
        <dbReference type="Proteomes" id="UP000286415"/>
    </source>
</evidence>
<protein>
    <submittedName>
        <fullName evidence="1">Uncharacterized protein</fullName>
    </submittedName>
</protein>
<accession>A0A8T1M1I0</accession>
<organism evidence="1 2">
    <name type="scientific">Clonorchis sinensis</name>
    <name type="common">Chinese liver fluke</name>
    <dbReference type="NCBI Taxonomy" id="79923"/>
    <lineage>
        <taxon>Eukaryota</taxon>
        <taxon>Metazoa</taxon>
        <taxon>Spiralia</taxon>
        <taxon>Lophotrochozoa</taxon>
        <taxon>Platyhelminthes</taxon>
        <taxon>Trematoda</taxon>
        <taxon>Digenea</taxon>
        <taxon>Opisthorchiida</taxon>
        <taxon>Opisthorchiata</taxon>
        <taxon>Opisthorchiidae</taxon>
        <taxon>Clonorchis</taxon>
    </lineage>
</organism>
<proteinExistence type="predicted"/>
<evidence type="ECO:0000313" key="1">
    <source>
        <dbReference type="EMBL" id="KAG5442621.1"/>
    </source>
</evidence>
<keyword evidence="2" id="KW-1185">Reference proteome</keyword>
<dbReference type="Proteomes" id="UP000286415">
    <property type="component" value="Unassembled WGS sequence"/>
</dbReference>
<reference evidence="1 2" key="2">
    <citation type="journal article" date="2021" name="Genomics">
        <title>High-quality reference genome for Clonorchis sinensis.</title>
        <authorList>
            <person name="Young N.D."/>
            <person name="Stroehlein A.J."/>
            <person name="Kinkar L."/>
            <person name="Wang T."/>
            <person name="Sohn W.M."/>
            <person name="Chang B.C.H."/>
            <person name="Kaur P."/>
            <person name="Weisz D."/>
            <person name="Dudchenko O."/>
            <person name="Aiden E.L."/>
            <person name="Korhonen P.K."/>
            <person name="Gasser R.B."/>
        </authorList>
    </citation>
    <scope>NUCLEOTIDE SEQUENCE [LARGE SCALE GENOMIC DNA]</scope>
    <source>
        <strain evidence="1">Cs-k2</strain>
    </source>
</reference>
<dbReference type="EMBL" id="NIRI02000056">
    <property type="protein sequence ID" value="KAG5442621.1"/>
    <property type="molecule type" value="Genomic_DNA"/>
</dbReference>
<gene>
    <name evidence="1" type="ORF">CSKR_106131</name>
</gene>
<sequence length="298" mass="34097">MTGSSIDRGFVVIVPFRLYRSIRLPREQTESPRCCNSFSASSTEFQLDANAFLQKPHWSKDSVPVYYVESGWFFSERPIVIEQLSSKLNLGCIHIEACSDRLSRSRLVQTKVLIGRKELDENKKKHSRLIIIETDTGSIKSSRSSSPQVSIAPVAIFFKNNFLILNIRFSSKQRVNWRQIHDCNTACFITLHHSQALHTPFLSESLQYLTSKLLTQTIAHLRNTWVVFSSERMMRSNRRQAVGSQPERISAYKEFRVPLGTKTASGHTLALEASQHRRGRTPKLSSSKMGRLRQNVEK</sequence>
<reference evidence="1 2" key="1">
    <citation type="journal article" date="2018" name="Biotechnol. Adv.">
        <title>Improved genomic resources and new bioinformatic workflow for the carcinogenic parasite Clonorchis sinensis: Biotechnological implications.</title>
        <authorList>
            <person name="Wang D."/>
            <person name="Korhonen P.K."/>
            <person name="Gasser R.B."/>
            <person name="Young N.D."/>
        </authorList>
    </citation>
    <scope>NUCLEOTIDE SEQUENCE [LARGE SCALE GENOMIC DNA]</scope>
    <source>
        <strain evidence="1">Cs-k2</strain>
    </source>
</reference>